<keyword evidence="2" id="KW-0560">Oxidoreductase</keyword>
<reference evidence="3" key="1">
    <citation type="journal article" date="2019" name="Int. J. Syst. Evol. Microbiol.">
        <title>The Global Catalogue of Microorganisms (GCM) 10K type strain sequencing project: providing services to taxonomists for standard genome sequencing and annotation.</title>
        <authorList>
            <consortium name="The Broad Institute Genomics Platform"/>
            <consortium name="The Broad Institute Genome Sequencing Center for Infectious Disease"/>
            <person name="Wu L."/>
            <person name="Ma J."/>
        </authorList>
    </citation>
    <scope>NUCLEOTIDE SEQUENCE [LARGE SCALE GENOMIC DNA]</scope>
    <source>
        <strain evidence="3">JCM 4855</strain>
    </source>
</reference>
<keyword evidence="3" id="KW-1185">Reference proteome</keyword>
<dbReference type="RefSeq" id="WP_189880137.1">
    <property type="nucleotide sequence ID" value="NZ_BMWA01000039.1"/>
</dbReference>
<protein>
    <submittedName>
        <fullName evidence="2">LLM class flavin-dependent oxidoreductase</fullName>
        <ecNumber evidence="2">1.-.-.-</ecNumber>
    </submittedName>
</protein>
<dbReference type="InterPro" id="IPR050766">
    <property type="entry name" value="Bact_Lucif_Oxidored"/>
</dbReference>
<evidence type="ECO:0000313" key="3">
    <source>
        <dbReference type="Proteomes" id="UP001596409"/>
    </source>
</evidence>
<dbReference type="GO" id="GO:0016491">
    <property type="term" value="F:oxidoreductase activity"/>
    <property type="evidence" value="ECO:0007669"/>
    <property type="project" value="UniProtKB-KW"/>
</dbReference>
<gene>
    <name evidence="2" type="ORF">ACFQMH_36385</name>
</gene>
<dbReference type="Gene3D" id="3.20.20.30">
    <property type="entry name" value="Luciferase-like domain"/>
    <property type="match status" value="1"/>
</dbReference>
<accession>A0ABW2EE10</accession>
<proteinExistence type="predicted"/>
<dbReference type="EC" id="1.-.-.-" evidence="2"/>
<dbReference type="InterPro" id="IPR036661">
    <property type="entry name" value="Luciferase-like_sf"/>
</dbReference>
<evidence type="ECO:0000313" key="2">
    <source>
        <dbReference type="EMBL" id="MFC7017071.1"/>
    </source>
</evidence>
<dbReference type="PANTHER" id="PTHR30137">
    <property type="entry name" value="LUCIFERASE-LIKE MONOOXYGENASE"/>
    <property type="match status" value="1"/>
</dbReference>
<dbReference type="EMBL" id="JBHSYM010000086">
    <property type="protein sequence ID" value="MFC7017071.1"/>
    <property type="molecule type" value="Genomic_DNA"/>
</dbReference>
<dbReference type="SUPFAM" id="SSF51679">
    <property type="entry name" value="Bacterial luciferase-like"/>
    <property type="match status" value="1"/>
</dbReference>
<dbReference type="PANTHER" id="PTHR30137:SF6">
    <property type="entry name" value="LUCIFERASE-LIKE MONOOXYGENASE"/>
    <property type="match status" value="1"/>
</dbReference>
<organism evidence="2 3">
    <name type="scientific">Streptomyces viridiviolaceus</name>
    <dbReference type="NCBI Taxonomy" id="68282"/>
    <lineage>
        <taxon>Bacteria</taxon>
        <taxon>Bacillati</taxon>
        <taxon>Actinomycetota</taxon>
        <taxon>Actinomycetes</taxon>
        <taxon>Kitasatosporales</taxon>
        <taxon>Streptomycetaceae</taxon>
        <taxon>Streptomyces</taxon>
    </lineage>
</organism>
<dbReference type="InterPro" id="IPR011251">
    <property type="entry name" value="Luciferase-like_dom"/>
</dbReference>
<sequence>MHTGLTLLFQNLDGVRSDEEVVRDELSLAERAEGAGFDSVWTPEHHFTGYGMTPMVPQFLSWLAGRTSSIKLGTMVSVLPWQDPVRTAESFCVLDHLSQGRAVMGVGRGLGRVEFDGFRLEMGESRDLFREYSEAIVQALESGVMEYDGDFYRQPSVPLRPKPYASFRGRTFASAVSPESIDLMAQLGIGVMVIAQKPWDKVEEELRSFRARFREINGHEAPKPVICVFVGAARTRAGADRMRQVYLQRYAESTVEHYEFDNVGFAKIPGYEYYAGLSRNIEKHGVEGFCNFLADLQVWGTPDEVVERLLGYVERLDAGGVLLAPSFGGMPPEVARANFELLAEEVLPRLQAHDVGGDLGVLHGAPGAAATGDRAEATALAAGAQS</sequence>
<feature type="domain" description="Luciferase-like" evidence="1">
    <location>
        <begin position="1"/>
        <end position="315"/>
    </location>
</feature>
<dbReference type="Pfam" id="PF00296">
    <property type="entry name" value="Bac_luciferase"/>
    <property type="match status" value="1"/>
</dbReference>
<comment type="caution">
    <text evidence="2">The sequence shown here is derived from an EMBL/GenBank/DDBJ whole genome shotgun (WGS) entry which is preliminary data.</text>
</comment>
<dbReference type="Proteomes" id="UP001596409">
    <property type="component" value="Unassembled WGS sequence"/>
</dbReference>
<name>A0ABW2EE10_9ACTN</name>
<evidence type="ECO:0000259" key="1">
    <source>
        <dbReference type="Pfam" id="PF00296"/>
    </source>
</evidence>